<dbReference type="EMBL" id="MU006576">
    <property type="protein sequence ID" value="KAF2746647.1"/>
    <property type="molecule type" value="Genomic_DNA"/>
</dbReference>
<dbReference type="SMART" id="SM00672">
    <property type="entry name" value="CAP10"/>
    <property type="match status" value="1"/>
</dbReference>
<accession>A0A6A6VC12</accession>
<dbReference type="Pfam" id="PF05686">
    <property type="entry name" value="Glyco_transf_90"/>
    <property type="match status" value="1"/>
</dbReference>
<sequence length="650" mass="74049">MLCWHPHSHFTTNLRNFGIQISWRVVALLSIVVGLEAIRYEVLAVSTADCYTLPLLGILKAMNMVFVAKAATLSSWMIAPFVLTTATIFAYTTSSTRSLSWGLLLAIGHCLFLSQTLHQFPSFKYKQSLWAFAALCFLLILKSHGEIARARADAVKTYNTVPNHPIALLAAKAQEQFNSMIERQSKTYKSAHNIYIAKYQIEPPPEFKAWFDFAVSHASPIIDDFDTLYESLAPFWNMNGQEIRDTIERAYSKRDNDLWLCEFESATAITSCQHKWRKNDRHISLMFNKLLVGTASKIPDVKFLVNHLDEPRVMLPQGTQRGTVEVVVLSHQNTWDTLTRPCNEHQANNNTEEIGLNTNGLPFVISPKASKNLCLHPEYSSKHGILTSPTTFKPILGAVPILSTSSLSTTSDILIPSPAYISPEFQYHPTKDPPWSSKRNKIYWAGSTTGGFADQTFHFHRQRFVSLANNAVAKQHTYLRARNDVVTRTHSSFFNTLFFDVAFTRITQCSPPLCYQQKHHLRTKPRVDSHHSLNSRFVFDLDGNGISGRYYQLLASQSVVLKQTLFNEWHDDRLIPWLHYIPVSLSMEELPEMAAYLMWSETGQTLARRIAERGREWKGGALREMDMGVYLYRVLIELARLQELGREGVR</sequence>
<dbReference type="PANTHER" id="PTHR12203:SF61">
    <property type="entry name" value="CAPSULE PROTEIN"/>
    <property type="match status" value="1"/>
</dbReference>
<feature type="transmembrane region" description="Helical" evidence="1">
    <location>
        <begin position="73"/>
        <end position="92"/>
    </location>
</feature>
<dbReference type="OrthoDB" id="541052at2759"/>
<keyword evidence="4" id="KW-1185">Reference proteome</keyword>
<evidence type="ECO:0000256" key="1">
    <source>
        <dbReference type="SAM" id="Phobius"/>
    </source>
</evidence>
<evidence type="ECO:0000313" key="4">
    <source>
        <dbReference type="Proteomes" id="UP000799440"/>
    </source>
</evidence>
<feature type="domain" description="Glycosyl transferase CAP10" evidence="2">
    <location>
        <begin position="360"/>
        <end position="645"/>
    </location>
</feature>
<feature type="transmembrane region" description="Helical" evidence="1">
    <location>
        <begin position="99"/>
        <end position="117"/>
    </location>
</feature>
<organism evidence="3 4">
    <name type="scientific">Sporormia fimetaria CBS 119925</name>
    <dbReference type="NCBI Taxonomy" id="1340428"/>
    <lineage>
        <taxon>Eukaryota</taxon>
        <taxon>Fungi</taxon>
        <taxon>Dikarya</taxon>
        <taxon>Ascomycota</taxon>
        <taxon>Pezizomycotina</taxon>
        <taxon>Dothideomycetes</taxon>
        <taxon>Pleosporomycetidae</taxon>
        <taxon>Pleosporales</taxon>
        <taxon>Sporormiaceae</taxon>
        <taxon>Sporormia</taxon>
    </lineage>
</organism>
<dbReference type="InterPro" id="IPR051091">
    <property type="entry name" value="O-Glucosyltr/Glycosyltrsf_90"/>
</dbReference>
<protein>
    <submittedName>
        <fullName evidence="3">Glycosyltransferase family 90 protein</fullName>
    </submittedName>
</protein>
<evidence type="ECO:0000313" key="3">
    <source>
        <dbReference type="EMBL" id="KAF2746647.1"/>
    </source>
</evidence>
<dbReference type="PANTHER" id="PTHR12203">
    <property type="entry name" value="KDEL LYS-ASP-GLU-LEU CONTAINING - RELATED"/>
    <property type="match status" value="1"/>
</dbReference>
<gene>
    <name evidence="3" type="ORF">M011DRAFT_501728</name>
</gene>
<dbReference type="InterPro" id="IPR006598">
    <property type="entry name" value="CAP10"/>
</dbReference>
<keyword evidence="1" id="KW-0472">Membrane</keyword>
<feature type="transmembrane region" description="Helical" evidence="1">
    <location>
        <begin position="21"/>
        <end position="38"/>
    </location>
</feature>
<name>A0A6A6VC12_9PLEO</name>
<dbReference type="Proteomes" id="UP000799440">
    <property type="component" value="Unassembled WGS sequence"/>
</dbReference>
<dbReference type="AlphaFoldDB" id="A0A6A6VC12"/>
<proteinExistence type="predicted"/>
<keyword evidence="1" id="KW-1133">Transmembrane helix</keyword>
<keyword evidence="1" id="KW-0812">Transmembrane</keyword>
<reference evidence="3" key="1">
    <citation type="journal article" date="2020" name="Stud. Mycol.">
        <title>101 Dothideomycetes genomes: a test case for predicting lifestyles and emergence of pathogens.</title>
        <authorList>
            <person name="Haridas S."/>
            <person name="Albert R."/>
            <person name="Binder M."/>
            <person name="Bloem J."/>
            <person name="Labutti K."/>
            <person name="Salamov A."/>
            <person name="Andreopoulos B."/>
            <person name="Baker S."/>
            <person name="Barry K."/>
            <person name="Bills G."/>
            <person name="Bluhm B."/>
            <person name="Cannon C."/>
            <person name="Castanera R."/>
            <person name="Culley D."/>
            <person name="Daum C."/>
            <person name="Ezra D."/>
            <person name="Gonzalez J."/>
            <person name="Henrissat B."/>
            <person name="Kuo A."/>
            <person name="Liang C."/>
            <person name="Lipzen A."/>
            <person name="Lutzoni F."/>
            <person name="Magnuson J."/>
            <person name="Mondo S."/>
            <person name="Nolan M."/>
            <person name="Ohm R."/>
            <person name="Pangilinan J."/>
            <person name="Park H.-J."/>
            <person name="Ramirez L."/>
            <person name="Alfaro M."/>
            <person name="Sun H."/>
            <person name="Tritt A."/>
            <person name="Yoshinaga Y."/>
            <person name="Zwiers L.-H."/>
            <person name="Turgeon B."/>
            <person name="Goodwin S."/>
            <person name="Spatafora J."/>
            <person name="Crous P."/>
            <person name="Grigoriev I."/>
        </authorList>
    </citation>
    <scope>NUCLEOTIDE SEQUENCE</scope>
    <source>
        <strain evidence="3">CBS 119925</strain>
    </source>
</reference>
<evidence type="ECO:0000259" key="2">
    <source>
        <dbReference type="SMART" id="SM00672"/>
    </source>
</evidence>